<protein>
    <submittedName>
        <fullName evidence="2">Glycerate kinase</fullName>
    </submittedName>
</protein>
<keyword evidence="2" id="KW-0808">Transferase</keyword>
<feature type="transmembrane region" description="Helical" evidence="1">
    <location>
        <begin position="12"/>
        <end position="30"/>
    </location>
</feature>
<dbReference type="GO" id="GO:0016301">
    <property type="term" value="F:kinase activity"/>
    <property type="evidence" value="ECO:0007669"/>
    <property type="project" value="UniProtKB-KW"/>
</dbReference>
<dbReference type="EMBL" id="JBHTCA010000021">
    <property type="protein sequence ID" value="MFC7410945.1"/>
    <property type="molecule type" value="Genomic_DNA"/>
</dbReference>
<dbReference type="RefSeq" id="WP_382201723.1">
    <property type="nucleotide sequence ID" value="NZ_JBHTCA010000021.1"/>
</dbReference>
<keyword evidence="1" id="KW-0812">Transmembrane</keyword>
<comment type="caution">
    <text evidence="2">The sequence shown here is derived from an EMBL/GenBank/DDBJ whole genome shotgun (WGS) entry which is preliminary data.</text>
</comment>
<dbReference type="Proteomes" id="UP001596501">
    <property type="component" value="Unassembled WGS sequence"/>
</dbReference>
<sequence length="130" mass="14401">MALVLWGAWRQYGGLGLLLAFSMLMFWLTIQFSQTLRVLKRAASQPKGSVAHALKLHVKLKPGMKLLEVIGLTGSLGEMLSEPDTQPEVFRWSDASGSSVTAHFLDGRLLEHHIVRVQADTERTDGPHNP</sequence>
<gene>
    <name evidence="2" type="ORF">ACFQPB_18960</name>
</gene>
<keyword evidence="3" id="KW-1185">Reference proteome</keyword>
<evidence type="ECO:0000256" key="1">
    <source>
        <dbReference type="SAM" id="Phobius"/>
    </source>
</evidence>
<reference evidence="3" key="1">
    <citation type="journal article" date="2019" name="Int. J. Syst. Evol. Microbiol.">
        <title>The Global Catalogue of Microorganisms (GCM) 10K type strain sequencing project: providing services to taxonomists for standard genome sequencing and annotation.</title>
        <authorList>
            <consortium name="The Broad Institute Genomics Platform"/>
            <consortium name="The Broad Institute Genome Sequencing Center for Infectious Disease"/>
            <person name="Wu L."/>
            <person name="Ma J."/>
        </authorList>
    </citation>
    <scope>NUCLEOTIDE SEQUENCE [LARGE SCALE GENOMIC DNA]</scope>
    <source>
        <strain evidence="3">CGMCC 1.12371</strain>
    </source>
</reference>
<keyword evidence="1" id="KW-1133">Transmembrane helix</keyword>
<evidence type="ECO:0000313" key="3">
    <source>
        <dbReference type="Proteomes" id="UP001596501"/>
    </source>
</evidence>
<proteinExistence type="predicted"/>
<evidence type="ECO:0000313" key="2">
    <source>
        <dbReference type="EMBL" id="MFC7410945.1"/>
    </source>
</evidence>
<keyword evidence="1" id="KW-0472">Membrane</keyword>
<keyword evidence="2" id="KW-0418">Kinase</keyword>
<accession>A0ABW2QNJ6</accession>
<name>A0ABW2QNJ6_9BURK</name>
<organism evidence="2 3">
    <name type="scientific">Hydrogenophaga atypica</name>
    <dbReference type="NCBI Taxonomy" id="249409"/>
    <lineage>
        <taxon>Bacteria</taxon>
        <taxon>Pseudomonadati</taxon>
        <taxon>Pseudomonadota</taxon>
        <taxon>Betaproteobacteria</taxon>
        <taxon>Burkholderiales</taxon>
        <taxon>Comamonadaceae</taxon>
        <taxon>Hydrogenophaga</taxon>
    </lineage>
</organism>